<gene>
    <name evidence="9" type="ORF">BGZ99_004285</name>
</gene>
<dbReference type="Gene3D" id="1.20.1250.20">
    <property type="entry name" value="MFS general substrate transporter like domains"/>
    <property type="match status" value="2"/>
</dbReference>
<dbReference type="SUPFAM" id="SSF103473">
    <property type="entry name" value="MFS general substrate transporter"/>
    <property type="match status" value="1"/>
</dbReference>
<evidence type="ECO:0000256" key="5">
    <source>
        <dbReference type="SAM" id="MobiDB-lite"/>
    </source>
</evidence>
<dbReference type="InterPro" id="IPR036259">
    <property type="entry name" value="MFS_trans_sf"/>
</dbReference>
<feature type="transmembrane region" description="Helical" evidence="6">
    <location>
        <begin position="396"/>
        <end position="418"/>
    </location>
</feature>
<name>A0A9P6RI93_9FUNG</name>
<dbReference type="PANTHER" id="PTHR21576:SF158">
    <property type="entry name" value="RIBOSOMAL RNA-PROCESSING PROTEIN 12-LIKE CONSERVED DOMAIN-CONTAINING PROTEIN"/>
    <property type="match status" value="1"/>
</dbReference>
<feature type="compositionally biased region" description="Low complexity" evidence="5">
    <location>
        <begin position="532"/>
        <end position="545"/>
    </location>
</feature>
<sequence>MTLPAPKVSMSARAASFIAACAVALVSGTPYLYSTYANQLTSKLTLTAVQSNAVAAGVHYGLFLSGPLFGRLVDQRGPRTVGLFAAGLLMVGYAGLAMTYSGTFSPLGFFTAFFFLILIGMGSQAGYMTSVSTNAHNFQSARGLAMGVPIALFGLSALLFAQINNLLYKDDTHAFLLLVSKAIGGTILISILFLNVFPGGGDQKDHRDEETAVVAATVIAAPSSSRHDDDELLGDAAEDQRRRTQERERLLAPHSVRPDHHRIIRRAVSGFRLFRTEHVAQMLFLSVLFLSGPGLMYVSNAGNIIRSIYRDHMEDPSIPPTEEELIYLQQLQNYHVSLISLCSCLGRISVGVMSDVGRRGNGRWWGVARIGFLLYAGVCVWLGQTFGAHVNDIGDLAKVSILVGLGYGSVFGVAPTIVSEWFGVANFGSNWGWISVGNAVGGQIFNLVFGTLYDREAQHEHTLQCFGVECFHTSFVLGSISSFIGVSVLVYLTFKTRRSLSDMDSKYKQKLQQEESAAPTANTSRNIPLTAPSPFQAPSSPSPNSHALPGAYPLSSHSSSSSCSRADYKAHKRQLKSEAKCSKREAHALVKEAKHQAKEFKHEAKHQAKQFKREVKHQAKDFKRELKHQTLEAIKTVRSQMSAEEQAQMDQEAACEQCRQQQQQRPRERGCRQHHHHKHHHHHSHHRNQYPSSHVRFFGFRLATRLLERSLRFLESHDDSSRIEYGHQHQTSSPVIVVRPAPLVDTASLPPPPPPMQAQAPATPFTEKPIGAQEPMLVYAMANTSLNAHQPSSSVTPQASAPRFDLEHEEVPPPPYQASIAK</sequence>
<dbReference type="OrthoDB" id="410267at2759"/>
<dbReference type="EMBL" id="JAAAIP010000266">
    <property type="protein sequence ID" value="KAG0320868.1"/>
    <property type="molecule type" value="Genomic_DNA"/>
</dbReference>
<protein>
    <submittedName>
        <fullName evidence="9">Uncharacterized protein</fullName>
    </submittedName>
</protein>
<feature type="compositionally biased region" description="Basic residues" evidence="5">
    <location>
        <begin position="672"/>
        <end position="688"/>
    </location>
</feature>
<keyword evidence="2 6" id="KW-0812">Transmembrane</keyword>
<keyword evidence="4 6" id="KW-0472">Membrane</keyword>
<feature type="transmembrane region" description="Helical" evidence="6">
    <location>
        <begin position="364"/>
        <end position="384"/>
    </location>
</feature>
<evidence type="ECO:0000259" key="8">
    <source>
        <dbReference type="Pfam" id="PF23262"/>
    </source>
</evidence>
<organism evidence="9 10">
    <name type="scientific">Dissophora globulifera</name>
    <dbReference type="NCBI Taxonomy" id="979702"/>
    <lineage>
        <taxon>Eukaryota</taxon>
        <taxon>Fungi</taxon>
        <taxon>Fungi incertae sedis</taxon>
        <taxon>Mucoromycota</taxon>
        <taxon>Mortierellomycotina</taxon>
        <taxon>Mortierellomycetes</taxon>
        <taxon>Mortierellales</taxon>
        <taxon>Mortierellaceae</taxon>
        <taxon>Dissophora</taxon>
    </lineage>
</organism>
<feature type="transmembrane region" description="Helical" evidence="6">
    <location>
        <begin position="81"/>
        <end position="101"/>
    </location>
</feature>
<keyword evidence="10" id="KW-1185">Reference proteome</keyword>
<evidence type="ECO:0000313" key="9">
    <source>
        <dbReference type="EMBL" id="KAG0320868.1"/>
    </source>
</evidence>
<dbReference type="Pfam" id="PF23262">
    <property type="entry name" value="NFD4_C"/>
    <property type="match status" value="1"/>
</dbReference>
<feature type="transmembrane region" description="Helical" evidence="6">
    <location>
        <begin position="107"/>
        <end position="131"/>
    </location>
</feature>
<feature type="transmembrane region" description="Helical" evidence="6">
    <location>
        <begin position="279"/>
        <end position="298"/>
    </location>
</feature>
<dbReference type="PANTHER" id="PTHR21576">
    <property type="entry name" value="UNCHARACTERIZED NODULIN-LIKE PROTEIN"/>
    <property type="match status" value="1"/>
</dbReference>
<evidence type="ECO:0000256" key="1">
    <source>
        <dbReference type="ARBA" id="ARBA00004141"/>
    </source>
</evidence>
<feature type="domain" description="NFD4 C-terminal" evidence="8">
    <location>
        <begin position="396"/>
        <end position="500"/>
    </location>
</feature>
<feature type="transmembrane region" description="Helical" evidence="6">
    <location>
        <begin position="430"/>
        <end position="453"/>
    </location>
</feature>
<dbReference type="Pfam" id="PF06813">
    <property type="entry name" value="Nodulin-like"/>
    <property type="match status" value="1"/>
</dbReference>
<dbReference type="InterPro" id="IPR010658">
    <property type="entry name" value="Nodulin-like"/>
</dbReference>
<comment type="subcellular location">
    <subcellularLocation>
        <location evidence="1">Membrane</location>
        <topology evidence="1">Multi-pass membrane protein</topology>
    </subcellularLocation>
</comment>
<evidence type="ECO:0000256" key="4">
    <source>
        <dbReference type="ARBA" id="ARBA00023136"/>
    </source>
</evidence>
<feature type="region of interest" description="Disordered" evidence="5">
    <location>
        <begin position="505"/>
        <end position="568"/>
    </location>
</feature>
<feature type="compositionally biased region" description="Polar residues" evidence="5">
    <location>
        <begin position="787"/>
        <end position="799"/>
    </location>
</feature>
<evidence type="ECO:0000256" key="6">
    <source>
        <dbReference type="SAM" id="Phobius"/>
    </source>
</evidence>
<feature type="transmembrane region" description="Helical" evidence="6">
    <location>
        <begin position="473"/>
        <end position="494"/>
    </location>
</feature>
<feature type="transmembrane region" description="Helical" evidence="6">
    <location>
        <begin position="175"/>
        <end position="197"/>
    </location>
</feature>
<evidence type="ECO:0000259" key="7">
    <source>
        <dbReference type="Pfam" id="PF06813"/>
    </source>
</evidence>
<feature type="transmembrane region" description="Helical" evidence="6">
    <location>
        <begin position="143"/>
        <end position="163"/>
    </location>
</feature>
<feature type="region of interest" description="Disordered" evidence="5">
    <location>
        <begin position="666"/>
        <end position="691"/>
    </location>
</feature>
<feature type="domain" description="Nodulin-like" evidence="7">
    <location>
        <begin position="16"/>
        <end position="220"/>
    </location>
</feature>
<evidence type="ECO:0000256" key="3">
    <source>
        <dbReference type="ARBA" id="ARBA00022989"/>
    </source>
</evidence>
<feature type="transmembrane region" description="Helical" evidence="6">
    <location>
        <begin position="52"/>
        <end position="69"/>
    </location>
</feature>
<keyword evidence="3 6" id="KW-1133">Transmembrane helix</keyword>
<dbReference type="AlphaFoldDB" id="A0A9P6RI93"/>
<proteinExistence type="predicted"/>
<accession>A0A9P6RI93</accession>
<dbReference type="Proteomes" id="UP000738325">
    <property type="component" value="Unassembled WGS sequence"/>
</dbReference>
<feature type="region of interest" description="Disordered" evidence="5">
    <location>
        <begin position="787"/>
        <end position="822"/>
    </location>
</feature>
<evidence type="ECO:0000313" key="10">
    <source>
        <dbReference type="Proteomes" id="UP000738325"/>
    </source>
</evidence>
<dbReference type="InterPro" id="IPR056555">
    <property type="entry name" value="NFD4_C"/>
</dbReference>
<evidence type="ECO:0000256" key="2">
    <source>
        <dbReference type="ARBA" id="ARBA00022692"/>
    </source>
</evidence>
<reference evidence="9" key="1">
    <citation type="journal article" date="2020" name="Fungal Divers.">
        <title>Resolving the Mortierellaceae phylogeny through synthesis of multi-gene phylogenetics and phylogenomics.</title>
        <authorList>
            <person name="Vandepol N."/>
            <person name="Liber J."/>
            <person name="Desiro A."/>
            <person name="Na H."/>
            <person name="Kennedy M."/>
            <person name="Barry K."/>
            <person name="Grigoriev I.V."/>
            <person name="Miller A.N."/>
            <person name="O'Donnell K."/>
            <person name="Stajich J.E."/>
            <person name="Bonito G."/>
        </authorList>
    </citation>
    <scope>NUCLEOTIDE SEQUENCE</scope>
    <source>
        <strain evidence="9">REB-010B</strain>
    </source>
</reference>
<dbReference type="GO" id="GO:0000329">
    <property type="term" value="C:fungal-type vacuole membrane"/>
    <property type="evidence" value="ECO:0007669"/>
    <property type="project" value="TreeGrafter"/>
</dbReference>
<feature type="compositionally biased region" description="Low complexity" evidence="5">
    <location>
        <begin position="555"/>
        <end position="564"/>
    </location>
</feature>
<comment type="caution">
    <text evidence="9">The sequence shown here is derived from an EMBL/GenBank/DDBJ whole genome shotgun (WGS) entry which is preliminary data.</text>
</comment>